<dbReference type="RefSeq" id="WP_250919843.1">
    <property type="nucleotide sequence ID" value="NZ_JAMQAW010000011.1"/>
</dbReference>
<feature type="region of interest" description="Disordered" evidence="10">
    <location>
        <begin position="1"/>
        <end position="23"/>
    </location>
</feature>
<keyword evidence="13" id="KW-1185">Reference proteome</keyword>
<dbReference type="InterPro" id="IPR017871">
    <property type="entry name" value="ABC_transporter-like_CS"/>
</dbReference>
<feature type="domain" description="ABC transporter" evidence="11">
    <location>
        <begin position="27"/>
        <end position="263"/>
    </location>
</feature>
<evidence type="ECO:0000256" key="1">
    <source>
        <dbReference type="ARBA" id="ARBA00004202"/>
    </source>
</evidence>
<evidence type="ECO:0000313" key="13">
    <source>
        <dbReference type="Proteomes" id="UP001431429"/>
    </source>
</evidence>
<evidence type="ECO:0000256" key="7">
    <source>
        <dbReference type="ARBA" id="ARBA00023004"/>
    </source>
</evidence>
<evidence type="ECO:0000313" key="12">
    <source>
        <dbReference type="EMBL" id="MCM2389497.1"/>
    </source>
</evidence>
<keyword evidence="7" id="KW-0408">Iron</keyword>
<keyword evidence="8" id="KW-0406">Ion transport</keyword>
<keyword evidence="4" id="KW-0410">Iron transport</keyword>
<organism evidence="12 13">
    <name type="scientific">Streptomyces albipurpureus</name>
    <dbReference type="NCBI Taxonomy" id="2897419"/>
    <lineage>
        <taxon>Bacteria</taxon>
        <taxon>Bacillati</taxon>
        <taxon>Actinomycetota</taxon>
        <taxon>Actinomycetes</taxon>
        <taxon>Kitasatosporales</taxon>
        <taxon>Streptomycetaceae</taxon>
        <taxon>Streptomyces</taxon>
    </lineage>
</organism>
<evidence type="ECO:0000256" key="3">
    <source>
        <dbReference type="ARBA" id="ARBA00022475"/>
    </source>
</evidence>
<dbReference type="Proteomes" id="UP001431429">
    <property type="component" value="Unassembled WGS sequence"/>
</dbReference>
<evidence type="ECO:0000256" key="2">
    <source>
        <dbReference type="ARBA" id="ARBA00022448"/>
    </source>
</evidence>
<keyword evidence="2" id="KW-0813">Transport</keyword>
<accession>A0ABT0ULK9</accession>
<evidence type="ECO:0000256" key="6">
    <source>
        <dbReference type="ARBA" id="ARBA00022840"/>
    </source>
</evidence>
<dbReference type="SMART" id="SM00382">
    <property type="entry name" value="AAA"/>
    <property type="match status" value="1"/>
</dbReference>
<name>A0ABT0ULK9_9ACTN</name>
<dbReference type="Gene3D" id="3.40.50.300">
    <property type="entry name" value="P-loop containing nucleotide triphosphate hydrolases"/>
    <property type="match status" value="1"/>
</dbReference>
<keyword evidence="3" id="KW-1003">Cell membrane</keyword>
<dbReference type="PANTHER" id="PTHR42771:SF12">
    <property type="entry name" value="FE(3+) DICITRATE TRANSPORT ATP-BINDING PROTEIN FECE-RELATED"/>
    <property type="match status" value="1"/>
</dbReference>
<dbReference type="Pfam" id="PF00005">
    <property type="entry name" value="ABC_tran"/>
    <property type="match status" value="1"/>
</dbReference>
<evidence type="ECO:0000256" key="5">
    <source>
        <dbReference type="ARBA" id="ARBA00022741"/>
    </source>
</evidence>
<sequence length="284" mass="30894">MTIHQAEAGSLSLPRATGPDHTGTERLWAENLTLGYDARTISTDLSIHIPDGSFTVIIGPNACGKSTLLRALSRLLKPTAGTVHLDGRAISSYPAKEVARRMGLLPQTSVAPDGITVADLVARGRHPHQKLLRQWSEADEQAVLDAMEATGVTDLSGRLVDELSGGQRQRVWVAMVLAQQTPLLLLDEPTTFLDIAHQIELLELCRDLNVRDGHTLVAVLHDLNHACRYADHIIAMRDGRVIATGRPGDIVTAELVEDVFGLPCQIIEDPVSHTPLVIPLGRRR</sequence>
<reference evidence="12" key="1">
    <citation type="submission" date="2022-06" db="EMBL/GenBank/DDBJ databases">
        <title>Genome public.</title>
        <authorList>
            <person name="Sun Q."/>
        </authorList>
    </citation>
    <scope>NUCLEOTIDE SEQUENCE</scope>
    <source>
        <strain evidence="12">CWNU-1</strain>
    </source>
</reference>
<keyword evidence="9" id="KW-0472">Membrane</keyword>
<dbReference type="PROSITE" id="PS50893">
    <property type="entry name" value="ABC_TRANSPORTER_2"/>
    <property type="match status" value="1"/>
</dbReference>
<dbReference type="InterPro" id="IPR003593">
    <property type="entry name" value="AAA+_ATPase"/>
</dbReference>
<protein>
    <submittedName>
        <fullName evidence="12">ABC transporter ATP-binding protein</fullName>
    </submittedName>
</protein>
<gene>
    <name evidence="12" type="ORF">NBG84_14550</name>
</gene>
<evidence type="ECO:0000259" key="11">
    <source>
        <dbReference type="PROSITE" id="PS50893"/>
    </source>
</evidence>
<proteinExistence type="predicted"/>
<dbReference type="InterPro" id="IPR051535">
    <property type="entry name" value="Siderophore_ABC-ATPase"/>
</dbReference>
<evidence type="ECO:0000256" key="4">
    <source>
        <dbReference type="ARBA" id="ARBA00022496"/>
    </source>
</evidence>
<keyword evidence="6 12" id="KW-0067">ATP-binding</keyword>
<comment type="subcellular location">
    <subcellularLocation>
        <location evidence="1">Cell membrane</location>
        <topology evidence="1">Peripheral membrane protein</topology>
    </subcellularLocation>
</comment>
<dbReference type="PANTHER" id="PTHR42771">
    <property type="entry name" value="IRON(3+)-HYDROXAMATE IMPORT ATP-BINDING PROTEIN FHUC"/>
    <property type="match status" value="1"/>
</dbReference>
<dbReference type="InterPro" id="IPR003439">
    <property type="entry name" value="ABC_transporter-like_ATP-bd"/>
</dbReference>
<evidence type="ECO:0000256" key="8">
    <source>
        <dbReference type="ARBA" id="ARBA00023065"/>
    </source>
</evidence>
<evidence type="ECO:0000256" key="10">
    <source>
        <dbReference type="SAM" id="MobiDB-lite"/>
    </source>
</evidence>
<dbReference type="CDD" id="cd03214">
    <property type="entry name" value="ABC_Iron-Siderophores_B12_Hemin"/>
    <property type="match status" value="1"/>
</dbReference>
<evidence type="ECO:0000256" key="9">
    <source>
        <dbReference type="ARBA" id="ARBA00023136"/>
    </source>
</evidence>
<dbReference type="EMBL" id="JAMQAW010000011">
    <property type="protein sequence ID" value="MCM2389497.1"/>
    <property type="molecule type" value="Genomic_DNA"/>
</dbReference>
<keyword evidence="5" id="KW-0547">Nucleotide-binding</keyword>
<dbReference type="SUPFAM" id="SSF52540">
    <property type="entry name" value="P-loop containing nucleoside triphosphate hydrolases"/>
    <property type="match status" value="1"/>
</dbReference>
<dbReference type="PROSITE" id="PS00211">
    <property type="entry name" value="ABC_TRANSPORTER_1"/>
    <property type="match status" value="1"/>
</dbReference>
<dbReference type="GO" id="GO:0005524">
    <property type="term" value="F:ATP binding"/>
    <property type="evidence" value="ECO:0007669"/>
    <property type="project" value="UniProtKB-KW"/>
</dbReference>
<comment type="caution">
    <text evidence="12">The sequence shown here is derived from an EMBL/GenBank/DDBJ whole genome shotgun (WGS) entry which is preliminary data.</text>
</comment>
<dbReference type="InterPro" id="IPR027417">
    <property type="entry name" value="P-loop_NTPase"/>
</dbReference>